<dbReference type="Proteomes" id="UP000054498">
    <property type="component" value="Unassembled WGS sequence"/>
</dbReference>
<evidence type="ECO:0000313" key="2">
    <source>
        <dbReference type="Proteomes" id="UP000054498"/>
    </source>
</evidence>
<protein>
    <recommendedName>
        <fullName evidence="3">Pentacotripeptide-repeat region of PRORP domain-containing protein</fullName>
    </recommendedName>
</protein>
<dbReference type="OrthoDB" id="10663525at2759"/>
<gene>
    <name evidence="1" type="ORF">MNEG_9614</name>
</gene>
<accession>A0A0D2MVI6</accession>
<evidence type="ECO:0008006" key="3">
    <source>
        <dbReference type="Google" id="ProtNLM"/>
    </source>
</evidence>
<proteinExistence type="predicted"/>
<name>A0A0D2MVI6_9CHLO</name>
<dbReference type="KEGG" id="mng:MNEG_9614"/>
<organism evidence="1 2">
    <name type="scientific">Monoraphidium neglectum</name>
    <dbReference type="NCBI Taxonomy" id="145388"/>
    <lineage>
        <taxon>Eukaryota</taxon>
        <taxon>Viridiplantae</taxon>
        <taxon>Chlorophyta</taxon>
        <taxon>core chlorophytes</taxon>
        <taxon>Chlorophyceae</taxon>
        <taxon>CS clade</taxon>
        <taxon>Sphaeropleales</taxon>
        <taxon>Selenastraceae</taxon>
        <taxon>Monoraphidium</taxon>
    </lineage>
</organism>
<sequence>MALAVEDEELCLQRAQQLLADMRAAGVPPSQQLLRSYLQCAFYGGGDPWEAEQEARAMCGDGGFEAGGAAARLLSMIEVAWQQLHAGDDVIAC</sequence>
<dbReference type="GeneID" id="25742489"/>
<dbReference type="EMBL" id="KK102216">
    <property type="protein sequence ID" value="KIY98350.1"/>
    <property type="molecule type" value="Genomic_DNA"/>
</dbReference>
<reference evidence="1 2" key="1">
    <citation type="journal article" date="2013" name="BMC Genomics">
        <title>Reconstruction of the lipid metabolism for the microalga Monoraphidium neglectum from its genome sequence reveals characteristics suitable for biofuel production.</title>
        <authorList>
            <person name="Bogen C."/>
            <person name="Al-Dilaimi A."/>
            <person name="Albersmeier A."/>
            <person name="Wichmann J."/>
            <person name="Grundmann M."/>
            <person name="Rupp O."/>
            <person name="Lauersen K.J."/>
            <person name="Blifernez-Klassen O."/>
            <person name="Kalinowski J."/>
            <person name="Goesmann A."/>
            <person name="Mussgnug J.H."/>
            <person name="Kruse O."/>
        </authorList>
    </citation>
    <scope>NUCLEOTIDE SEQUENCE [LARGE SCALE GENOMIC DNA]</scope>
    <source>
        <strain evidence="1 2">SAG 48.87</strain>
    </source>
</reference>
<dbReference type="AlphaFoldDB" id="A0A0D2MVI6"/>
<dbReference type="RefSeq" id="XP_013897370.1">
    <property type="nucleotide sequence ID" value="XM_014041916.1"/>
</dbReference>
<keyword evidence="2" id="KW-1185">Reference proteome</keyword>
<evidence type="ECO:0000313" key="1">
    <source>
        <dbReference type="EMBL" id="KIY98350.1"/>
    </source>
</evidence>